<dbReference type="Proteomes" id="UP001165064">
    <property type="component" value="Unassembled WGS sequence"/>
</dbReference>
<accession>A0ACB5T7N8</accession>
<proteinExistence type="predicted"/>
<comment type="caution">
    <text evidence="1">The sequence shown here is derived from an EMBL/GenBank/DDBJ whole genome shotgun (WGS) entry which is preliminary data.</text>
</comment>
<name>A0ACB5T7N8_AMBMO</name>
<sequence length="518" mass="56640">MNTHLPQAAALTPFQQQQQQIPGLNVNSVQPFSGLLNKQHNSPSLSHTVSANLNPLINNNNTSSNVTSSIENLLAFNYMFPNSNSNSTQDLLSHAMAAAAAANTTNSGPGTPGAIQFQGIQNLLNMPSTSTLNSNFKTGSSNSNQNNLTPPIEQISLPLLQQQQQLQLQLQQQQQQQQLQQQQKQNSATSAIEQNFQLSETLSDMIGILCTKRNPLSTSPVTFYHLIQSNINNGSFSVKPGLSPMEEVVLLDVYFSQVVPFLTIGGCGGGLYGSATSGASKFNATENIGTVNTATTGQQRQSLQAHPQIDGGMNIDRNQNNEMINDGSDSEYALLNDIPKLFQSSLALKYAVLALSARYLEKTSSNNNTGTRPNRINSSSNSFYNYATFQLLHELEAVDSSPVVPITSSSSNNGSTTSIANINEPVVLITCLLLLYFEIMSTDPKEWRNRISNFGLYLKLARVNASSELALQRTVFWGFVRKIMIEEDRSQEDPVQMVVLKVILIMMEHLQITTTKTS</sequence>
<protein>
    <submittedName>
        <fullName evidence="1">Unnamed protein product</fullName>
    </submittedName>
</protein>
<keyword evidence="2" id="KW-1185">Reference proteome</keyword>
<evidence type="ECO:0000313" key="1">
    <source>
        <dbReference type="EMBL" id="GME82164.1"/>
    </source>
</evidence>
<evidence type="ECO:0000313" key="2">
    <source>
        <dbReference type="Proteomes" id="UP001165064"/>
    </source>
</evidence>
<reference evidence="1" key="1">
    <citation type="submission" date="2023-04" db="EMBL/GenBank/DDBJ databases">
        <title>Ambrosiozyma monospora NBRC 10751.</title>
        <authorList>
            <person name="Ichikawa N."/>
            <person name="Sato H."/>
            <person name="Tonouchi N."/>
        </authorList>
    </citation>
    <scope>NUCLEOTIDE SEQUENCE</scope>
    <source>
        <strain evidence="1">NBRC 10751</strain>
    </source>
</reference>
<gene>
    <name evidence="1" type="ORF">Amon02_000535700</name>
</gene>
<dbReference type="EMBL" id="BSXS01003916">
    <property type="protein sequence ID" value="GME82164.1"/>
    <property type="molecule type" value="Genomic_DNA"/>
</dbReference>
<organism evidence="1 2">
    <name type="scientific">Ambrosiozyma monospora</name>
    <name type="common">Yeast</name>
    <name type="synonym">Endomycopsis monosporus</name>
    <dbReference type="NCBI Taxonomy" id="43982"/>
    <lineage>
        <taxon>Eukaryota</taxon>
        <taxon>Fungi</taxon>
        <taxon>Dikarya</taxon>
        <taxon>Ascomycota</taxon>
        <taxon>Saccharomycotina</taxon>
        <taxon>Pichiomycetes</taxon>
        <taxon>Pichiales</taxon>
        <taxon>Pichiaceae</taxon>
        <taxon>Ambrosiozyma</taxon>
    </lineage>
</organism>